<evidence type="ECO:0000256" key="3">
    <source>
        <dbReference type="PROSITE-ProRule" id="PRU00339"/>
    </source>
</evidence>
<keyword evidence="6" id="KW-1185">Reference proteome</keyword>
<protein>
    <recommendedName>
        <fullName evidence="7">Tetratricopeptide repeat protein 1</fullName>
    </recommendedName>
</protein>
<dbReference type="Pfam" id="PF00515">
    <property type="entry name" value="TPR_1"/>
    <property type="match status" value="1"/>
</dbReference>
<dbReference type="InterPro" id="IPR019734">
    <property type="entry name" value="TPR_rpt"/>
</dbReference>
<evidence type="ECO:0000256" key="1">
    <source>
        <dbReference type="ARBA" id="ARBA00022737"/>
    </source>
</evidence>
<evidence type="ECO:0000256" key="4">
    <source>
        <dbReference type="SAM" id="MobiDB-lite"/>
    </source>
</evidence>
<dbReference type="PANTHER" id="PTHR46014:SF1">
    <property type="entry name" value="TETRATRICOPEPTIDE REPEAT PROTEIN 1"/>
    <property type="match status" value="1"/>
</dbReference>
<evidence type="ECO:0000256" key="2">
    <source>
        <dbReference type="ARBA" id="ARBA00022803"/>
    </source>
</evidence>
<feature type="compositionally biased region" description="Polar residues" evidence="4">
    <location>
        <begin position="85"/>
        <end position="95"/>
    </location>
</feature>
<accession>A0A9J5Y2R2</accession>
<name>A0A9J5Y2R2_SOLCO</name>
<dbReference type="Proteomes" id="UP000824120">
    <property type="component" value="Chromosome 7"/>
</dbReference>
<dbReference type="PANTHER" id="PTHR46014">
    <property type="entry name" value="TETRATRICOPEPTIDE REPEAT PROTEIN 1"/>
    <property type="match status" value="1"/>
</dbReference>
<comment type="caution">
    <text evidence="5">The sequence shown here is derived from an EMBL/GenBank/DDBJ whole genome shotgun (WGS) entry which is preliminary data.</text>
</comment>
<dbReference type="SUPFAM" id="SSF48452">
    <property type="entry name" value="TPR-like"/>
    <property type="match status" value="1"/>
</dbReference>
<dbReference type="OrthoDB" id="1872379at2759"/>
<proteinExistence type="predicted"/>
<dbReference type="AlphaFoldDB" id="A0A9J5Y2R2"/>
<evidence type="ECO:0000313" key="5">
    <source>
        <dbReference type="EMBL" id="KAG5593832.1"/>
    </source>
</evidence>
<feature type="repeat" description="TPR" evidence="3">
    <location>
        <begin position="226"/>
        <end position="259"/>
    </location>
</feature>
<dbReference type="EMBL" id="JACXVP010000007">
    <property type="protein sequence ID" value="KAG5593832.1"/>
    <property type="molecule type" value="Genomic_DNA"/>
</dbReference>
<feature type="compositionally biased region" description="Polar residues" evidence="4">
    <location>
        <begin position="67"/>
        <end position="78"/>
    </location>
</feature>
<reference evidence="5 6" key="1">
    <citation type="submission" date="2020-09" db="EMBL/GenBank/DDBJ databases">
        <title>De no assembly of potato wild relative species, Solanum commersonii.</title>
        <authorList>
            <person name="Cho K."/>
        </authorList>
    </citation>
    <scope>NUCLEOTIDE SEQUENCE [LARGE SCALE GENOMIC DNA]</scope>
    <source>
        <strain evidence="5">LZ3.2</strain>
        <tissue evidence="5">Leaf</tissue>
    </source>
</reference>
<keyword evidence="2 3" id="KW-0802">TPR repeat</keyword>
<evidence type="ECO:0008006" key="7">
    <source>
        <dbReference type="Google" id="ProtNLM"/>
    </source>
</evidence>
<dbReference type="InterPro" id="IPR052769">
    <property type="entry name" value="TPR_domain_protein"/>
</dbReference>
<dbReference type="InterPro" id="IPR013105">
    <property type="entry name" value="TPR_2"/>
</dbReference>
<sequence>INQSFLDSQANYFFTERTERRRRNFQKLIEMVSIEQVDSPAVGKTSTAAAAAEAAPSGYVSDGYETASDTELNGTENGSNRESENTINTASSSSDGDLLKEKTQEQQPEVNQEQLNEALESDCDELRFCPLPFQLSLLPILRLHWKALAQANDAKVEGNALFKDGLYEEALSKYELALQVAADIPSSTEIRSICHANRAACFTKLGKHEETIKECTKALELNPTYIKALVRRAEAHEKLEHFEEAITDMTKILELEPSHDQARRTVMRLKPLADEKREKMKEEMIGKLKEMGNSILGRFGMSVDNFKTVKDPNTGSYSVQFQK</sequence>
<gene>
    <name evidence="5" type="ORF">H5410_035064</name>
</gene>
<dbReference type="Gene3D" id="1.25.40.10">
    <property type="entry name" value="Tetratricopeptide repeat domain"/>
    <property type="match status" value="1"/>
</dbReference>
<organism evidence="5 6">
    <name type="scientific">Solanum commersonii</name>
    <name type="common">Commerson's wild potato</name>
    <name type="synonym">Commerson's nightshade</name>
    <dbReference type="NCBI Taxonomy" id="4109"/>
    <lineage>
        <taxon>Eukaryota</taxon>
        <taxon>Viridiplantae</taxon>
        <taxon>Streptophyta</taxon>
        <taxon>Embryophyta</taxon>
        <taxon>Tracheophyta</taxon>
        <taxon>Spermatophyta</taxon>
        <taxon>Magnoliopsida</taxon>
        <taxon>eudicotyledons</taxon>
        <taxon>Gunneridae</taxon>
        <taxon>Pentapetalae</taxon>
        <taxon>asterids</taxon>
        <taxon>lamiids</taxon>
        <taxon>Solanales</taxon>
        <taxon>Solanaceae</taxon>
        <taxon>Solanoideae</taxon>
        <taxon>Solaneae</taxon>
        <taxon>Solanum</taxon>
    </lineage>
</organism>
<dbReference type="Pfam" id="PF07719">
    <property type="entry name" value="TPR_2"/>
    <property type="match status" value="1"/>
</dbReference>
<feature type="region of interest" description="Disordered" evidence="4">
    <location>
        <begin position="51"/>
        <end position="112"/>
    </location>
</feature>
<dbReference type="InterPro" id="IPR011990">
    <property type="entry name" value="TPR-like_helical_dom_sf"/>
</dbReference>
<keyword evidence="1" id="KW-0677">Repeat</keyword>
<feature type="non-terminal residue" evidence="5">
    <location>
        <position position="323"/>
    </location>
</feature>
<dbReference type="SMART" id="SM00028">
    <property type="entry name" value="TPR"/>
    <property type="match status" value="3"/>
</dbReference>
<dbReference type="PROSITE" id="PS50005">
    <property type="entry name" value="TPR"/>
    <property type="match status" value="1"/>
</dbReference>
<evidence type="ECO:0000313" key="6">
    <source>
        <dbReference type="Proteomes" id="UP000824120"/>
    </source>
</evidence>